<dbReference type="EMBL" id="JBBPBN010000016">
    <property type="protein sequence ID" value="KAK9021193.1"/>
    <property type="molecule type" value="Genomic_DNA"/>
</dbReference>
<evidence type="ECO:0000256" key="1">
    <source>
        <dbReference type="SAM" id="MobiDB-lite"/>
    </source>
</evidence>
<gene>
    <name evidence="2" type="ORF">V6N11_011194</name>
</gene>
<sequence length="144" mass="15604">MVPQRSEEALTFPRAASGNTAPISGLALGRPPDALFPINVSASLERVEHPDIGDEEQVMKKSKGEGDVLMDASDVGFNGFSKVMGRRARKGVSNRVLHNSEAQHWGAVSKPQDSGKFSVLANLERENVEDQELPVSDPDLGRIR</sequence>
<feature type="region of interest" description="Disordered" evidence="1">
    <location>
        <begin position="1"/>
        <end position="24"/>
    </location>
</feature>
<accession>A0ABR2S7N9</accession>
<evidence type="ECO:0000313" key="3">
    <source>
        <dbReference type="Proteomes" id="UP001396334"/>
    </source>
</evidence>
<reference evidence="2 3" key="1">
    <citation type="journal article" date="2024" name="G3 (Bethesda)">
        <title>Genome assembly of Hibiscus sabdariffa L. provides insights into metabolisms of medicinal natural products.</title>
        <authorList>
            <person name="Kim T."/>
        </authorList>
    </citation>
    <scope>NUCLEOTIDE SEQUENCE [LARGE SCALE GENOMIC DNA]</scope>
    <source>
        <strain evidence="2">TK-2024</strain>
        <tissue evidence="2">Old leaves</tissue>
    </source>
</reference>
<proteinExistence type="predicted"/>
<protein>
    <submittedName>
        <fullName evidence="2">Uncharacterized protein</fullName>
    </submittedName>
</protein>
<name>A0ABR2S7N9_9ROSI</name>
<dbReference type="Proteomes" id="UP001396334">
    <property type="component" value="Unassembled WGS sequence"/>
</dbReference>
<keyword evidence="3" id="KW-1185">Reference proteome</keyword>
<comment type="caution">
    <text evidence="2">The sequence shown here is derived from an EMBL/GenBank/DDBJ whole genome shotgun (WGS) entry which is preliminary data.</text>
</comment>
<evidence type="ECO:0000313" key="2">
    <source>
        <dbReference type="EMBL" id="KAK9021193.1"/>
    </source>
</evidence>
<organism evidence="2 3">
    <name type="scientific">Hibiscus sabdariffa</name>
    <name type="common">roselle</name>
    <dbReference type="NCBI Taxonomy" id="183260"/>
    <lineage>
        <taxon>Eukaryota</taxon>
        <taxon>Viridiplantae</taxon>
        <taxon>Streptophyta</taxon>
        <taxon>Embryophyta</taxon>
        <taxon>Tracheophyta</taxon>
        <taxon>Spermatophyta</taxon>
        <taxon>Magnoliopsida</taxon>
        <taxon>eudicotyledons</taxon>
        <taxon>Gunneridae</taxon>
        <taxon>Pentapetalae</taxon>
        <taxon>rosids</taxon>
        <taxon>malvids</taxon>
        <taxon>Malvales</taxon>
        <taxon>Malvaceae</taxon>
        <taxon>Malvoideae</taxon>
        <taxon>Hibiscus</taxon>
    </lineage>
</organism>